<sequence length="414" mass="47412">MPNTTGYLSNKDQLEEIKKLIIASSNDLSSKIEKVNDDLIKENHVLKHKIKTLEDKNQDLELKINILEIKARKNNLIIYGLPNKTELKGENLVRWVVDKLKNLLEVDLNANEINNTYYLGRPETEKKPLLVELTTYIRKDILLKNARKLKGKSVFLSNDLTKAEREINKVLYSNLKEARKLGLTAFIKKNNLHVGNDIYIYEDLLQSDIFKSTSGDLDEDVFYGPPPRRSVSVPGLSALSLTEDDSNDFFVAVDDTPEQVAATPIEEHKPANLQENTKTGTDDKKGDKQDPRRKVITRNPAAVDTYPTKATRSSSRSTRQNIAKNLDELLIFIKGLDEQFDVIVLTETFIIYDPSQFHIPDYDFIYNDSRLNRNDGTVVFIRKIQKDMIGNEEIEIQTCSSQLKSRLHEKYSIK</sequence>
<protein>
    <submittedName>
        <fullName evidence="3">Uncharacterized protein</fullName>
    </submittedName>
</protein>
<evidence type="ECO:0000313" key="3">
    <source>
        <dbReference type="EMBL" id="CAG9760012.1"/>
    </source>
</evidence>
<feature type="compositionally biased region" description="Basic and acidic residues" evidence="2">
    <location>
        <begin position="280"/>
        <end position="293"/>
    </location>
</feature>
<feature type="coiled-coil region" evidence="1">
    <location>
        <begin position="36"/>
        <end position="70"/>
    </location>
</feature>
<proteinExistence type="predicted"/>
<accession>A0A9N9QDH8</accession>
<dbReference type="AlphaFoldDB" id="A0A9N9QDH8"/>
<evidence type="ECO:0000313" key="4">
    <source>
        <dbReference type="Proteomes" id="UP001152799"/>
    </source>
</evidence>
<evidence type="ECO:0000256" key="1">
    <source>
        <dbReference type="SAM" id="Coils"/>
    </source>
</evidence>
<reference evidence="3" key="1">
    <citation type="submission" date="2022-01" db="EMBL/GenBank/DDBJ databases">
        <authorList>
            <person name="King R."/>
        </authorList>
    </citation>
    <scope>NUCLEOTIDE SEQUENCE</scope>
</reference>
<feature type="region of interest" description="Disordered" evidence="2">
    <location>
        <begin position="262"/>
        <end position="319"/>
    </location>
</feature>
<keyword evidence="1" id="KW-0175">Coiled coil</keyword>
<dbReference type="OrthoDB" id="6779946at2759"/>
<dbReference type="Proteomes" id="UP001152799">
    <property type="component" value="Chromosome 1"/>
</dbReference>
<organism evidence="3 4">
    <name type="scientific">Ceutorhynchus assimilis</name>
    <name type="common">cabbage seed weevil</name>
    <dbReference type="NCBI Taxonomy" id="467358"/>
    <lineage>
        <taxon>Eukaryota</taxon>
        <taxon>Metazoa</taxon>
        <taxon>Ecdysozoa</taxon>
        <taxon>Arthropoda</taxon>
        <taxon>Hexapoda</taxon>
        <taxon>Insecta</taxon>
        <taxon>Pterygota</taxon>
        <taxon>Neoptera</taxon>
        <taxon>Endopterygota</taxon>
        <taxon>Coleoptera</taxon>
        <taxon>Polyphaga</taxon>
        <taxon>Cucujiformia</taxon>
        <taxon>Curculionidae</taxon>
        <taxon>Ceutorhynchinae</taxon>
        <taxon>Ceutorhynchus</taxon>
    </lineage>
</organism>
<keyword evidence="4" id="KW-1185">Reference proteome</keyword>
<evidence type="ECO:0000256" key="2">
    <source>
        <dbReference type="SAM" id="MobiDB-lite"/>
    </source>
</evidence>
<dbReference type="EMBL" id="OU892277">
    <property type="protein sequence ID" value="CAG9760012.1"/>
    <property type="molecule type" value="Genomic_DNA"/>
</dbReference>
<gene>
    <name evidence="3" type="ORF">CEUTPL_LOCUS748</name>
</gene>
<dbReference type="Gene3D" id="3.30.70.1820">
    <property type="entry name" value="L1 transposable element, RRM domain"/>
    <property type="match status" value="1"/>
</dbReference>
<name>A0A9N9QDH8_9CUCU</name>